<evidence type="ECO:0000256" key="7">
    <source>
        <dbReference type="ARBA" id="ARBA00022843"/>
    </source>
</evidence>
<evidence type="ECO:0000259" key="9">
    <source>
        <dbReference type="PROSITE" id="PS50053"/>
    </source>
</evidence>
<dbReference type="SUPFAM" id="SSF54236">
    <property type="entry name" value="Ubiquitin-like"/>
    <property type="match status" value="1"/>
</dbReference>
<protein>
    <submittedName>
        <fullName evidence="10">Polyubiquitin</fullName>
    </submittedName>
</protein>
<proteinExistence type="inferred from homology"/>
<dbReference type="Pfam" id="PF00240">
    <property type="entry name" value="ubiquitin"/>
    <property type="match status" value="1"/>
</dbReference>
<dbReference type="GO" id="GO:0005737">
    <property type="term" value="C:cytoplasm"/>
    <property type="evidence" value="ECO:0007669"/>
    <property type="project" value="UniProtKB-SubCell"/>
</dbReference>
<accession>A0A9P5JYG8</accession>
<evidence type="ECO:0000256" key="3">
    <source>
        <dbReference type="ARBA" id="ARBA00008430"/>
    </source>
</evidence>
<reference evidence="10" key="1">
    <citation type="submission" date="2019-10" db="EMBL/GenBank/DDBJ databases">
        <authorList>
            <consortium name="DOE Joint Genome Institute"/>
            <person name="Kuo A."/>
            <person name="Miyauchi S."/>
            <person name="Kiss E."/>
            <person name="Drula E."/>
            <person name="Kohler A."/>
            <person name="Sanchez-Garcia M."/>
            <person name="Andreopoulos B."/>
            <person name="Barry K.W."/>
            <person name="Bonito G."/>
            <person name="Buee M."/>
            <person name="Carver A."/>
            <person name="Chen C."/>
            <person name="Cichocki N."/>
            <person name="Clum A."/>
            <person name="Culley D."/>
            <person name="Crous P.W."/>
            <person name="Fauchery L."/>
            <person name="Girlanda M."/>
            <person name="Hayes R."/>
            <person name="Keri Z."/>
            <person name="LaButti K."/>
            <person name="Lipzen A."/>
            <person name="Lombard V."/>
            <person name="Magnuson J."/>
            <person name="Maillard F."/>
            <person name="Morin E."/>
            <person name="Murat C."/>
            <person name="Nolan M."/>
            <person name="Ohm R."/>
            <person name="Pangilinan J."/>
            <person name="Pereira M."/>
            <person name="Perotto S."/>
            <person name="Peter M."/>
            <person name="Riley R."/>
            <person name="Sitrit Y."/>
            <person name="Stielow B."/>
            <person name="Szollosi G."/>
            <person name="Zifcakova L."/>
            <person name="Stursova M."/>
            <person name="Spatafora J.W."/>
            <person name="Tedersoo L."/>
            <person name="Vaario L.-M."/>
            <person name="Yamada A."/>
            <person name="Yan M."/>
            <person name="Wang P."/>
            <person name="Xu J."/>
            <person name="Bruns T."/>
            <person name="Baldrian P."/>
            <person name="Vilgalys R."/>
            <person name="Henrissat B."/>
            <person name="Grigoriev I.V."/>
            <person name="Hibbett D."/>
            <person name="Nagy L.G."/>
            <person name="Martin F.M."/>
        </authorList>
    </citation>
    <scope>NUCLEOTIDE SEQUENCE</scope>
    <source>
        <strain evidence="10">Prilba</strain>
    </source>
</reference>
<dbReference type="FunFam" id="3.10.20.90:FF:000469">
    <property type="entry name" value="Polyubiquitin-C"/>
    <property type="match status" value="1"/>
</dbReference>
<feature type="domain" description="Ubiquitin-like" evidence="9">
    <location>
        <begin position="33"/>
        <end position="64"/>
    </location>
</feature>
<evidence type="ECO:0000256" key="1">
    <source>
        <dbReference type="ARBA" id="ARBA00004123"/>
    </source>
</evidence>
<evidence type="ECO:0000256" key="6">
    <source>
        <dbReference type="ARBA" id="ARBA00022737"/>
    </source>
</evidence>
<gene>
    <name evidence="10" type="ORF">DFH94DRAFT_774891</name>
</gene>
<keyword evidence="5" id="KW-1017">Isopeptide bond</keyword>
<dbReference type="AlphaFoldDB" id="A0A9P5JYG8"/>
<sequence>MREVRGTSQPETNPDRTGACGAVWALSSSSITMQVFVKTLTGKTITVEAESSDTIHIVKTKIQA</sequence>
<dbReference type="GO" id="GO:0005634">
    <property type="term" value="C:nucleus"/>
    <property type="evidence" value="ECO:0007669"/>
    <property type="project" value="UniProtKB-SubCell"/>
</dbReference>
<dbReference type="Proteomes" id="UP000759537">
    <property type="component" value="Unassembled WGS sequence"/>
</dbReference>
<comment type="subcellular location">
    <subcellularLocation>
        <location evidence="2">Cytoplasm</location>
    </subcellularLocation>
    <subcellularLocation>
        <location evidence="1">Nucleus</location>
    </subcellularLocation>
</comment>
<dbReference type="EMBL" id="WHVB01000029">
    <property type="protein sequence ID" value="KAF8469317.1"/>
    <property type="molecule type" value="Genomic_DNA"/>
</dbReference>
<dbReference type="InterPro" id="IPR029071">
    <property type="entry name" value="Ubiquitin-like_domsf"/>
</dbReference>
<dbReference type="OrthoDB" id="428577at2759"/>
<evidence type="ECO:0000256" key="8">
    <source>
        <dbReference type="ARBA" id="ARBA00023242"/>
    </source>
</evidence>
<evidence type="ECO:0000256" key="2">
    <source>
        <dbReference type="ARBA" id="ARBA00004496"/>
    </source>
</evidence>
<dbReference type="PROSITE" id="PS50053">
    <property type="entry name" value="UBIQUITIN_2"/>
    <property type="match status" value="1"/>
</dbReference>
<reference evidence="10" key="2">
    <citation type="journal article" date="2020" name="Nat. Commun.">
        <title>Large-scale genome sequencing of mycorrhizal fungi provides insights into the early evolution of symbiotic traits.</title>
        <authorList>
            <person name="Miyauchi S."/>
            <person name="Kiss E."/>
            <person name="Kuo A."/>
            <person name="Drula E."/>
            <person name="Kohler A."/>
            <person name="Sanchez-Garcia M."/>
            <person name="Morin E."/>
            <person name="Andreopoulos B."/>
            <person name="Barry K.W."/>
            <person name="Bonito G."/>
            <person name="Buee M."/>
            <person name="Carver A."/>
            <person name="Chen C."/>
            <person name="Cichocki N."/>
            <person name="Clum A."/>
            <person name="Culley D."/>
            <person name="Crous P.W."/>
            <person name="Fauchery L."/>
            <person name="Girlanda M."/>
            <person name="Hayes R.D."/>
            <person name="Keri Z."/>
            <person name="LaButti K."/>
            <person name="Lipzen A."/>
            <person name="Lombard V."/>
            <person name="Magnuson J."/>
            <person name="Maillard F."/>
            <person name="Murat C."/>
            <person name="Nolan M."/>
            <person name="Ohm R.A."/>
            <person name="Pangilinan J."/>
            <person name="Pereira M.F."/>
            <person name="Perotto S."/>
            <person name="Peter M."/>
            <person name="Pfister S."/>
            <person name="Riley R."/>
            <person name="Sitrit Y."/>
            <person name="Stielow J.B."/>
            <person name="Szollosi G."/>
            <person name="Zifcakova L."/>
            <person name="Stursova M."/>
            <person name="Spatafora J.W."/>
            <person name="Tedersoo L."/>
            <person name="Vaario L.M."/>
            <person name="Yamada A."/>
            <person name="Yan M."/>
            <person name="Wang P."/>
            <person name="Xu J."/>
            <person name="Bruns T."/>
            <person name="Baldrian P."/>
            <person name="Vilgalys R."/>
            <person name="Dunand C."/>
            <person name="Henrissat B."/>
            <person name="Grigoriev I.V."/>
            <person name="Hibbett D."/>
            <person name="Nagy L.G."/>
            <person name="Martin F.M."/>
        </authorList>
    </citation>
    <scope>NUCLEOTIDE SEQUENCE</scope>
    <source>
        <strain evidence="10">Prilba</strain>
    </source>
</reference>
<evidence type="ECO:0000313" key="10">
    <source>
        <dbReference type="EMBL" id="KAF8469317.1"/>
    </source>
</evidence>
<dbReference type="Gene3D" id="3.10.20.90">
    <property type="entry name" value="Phosphatidylinositol 3-kinase Catalytic Subunit, Chain A, domain 1"/>
    <property type="match status" value="1"/>
</dbReference>
<comment type="caution">
    <text evidence="10">The sequence shown here is derived from an EMBL/GenBank/DDBJ whole genome shotgun (WGS) entry which is preliminary data.</text>
</comment>
<name>A0A9P5JYG8_9AGAM</name>
<keyword evidence="8" id="KW-0539">Nucleus</keyword>
<comment type="similarity">
    <text evidence="3">Belongs to the ubiquitin family.</text>
</comment>
<evidence type="ECO:0000256" key="4">
    <source>
        <dbReference type="ARBA" id="ARBA00022490"/>
    </source>
</evidence>
<keyword evidence="11" id="KW-1185">Reference proteome</keyword>
<evidence type="ECO:0000313" key="11">
    <source>
        <dbReference type="Proteomes" id="UP000759537"/>
    </source>
</evidence>
<keyword evidence="6" id="KW-0677">Repeat</keyword>
<dbReference type="InterPro" id="IPR000626">
    <property type="entry name" value="Ubiquitin-like_dom"/>
</dbReference>
<evidence type="ECO:0000256" key="5">
    <source>
        <dbReference type="ARBA" id="ARBA00022499"/>
    </source>
</evidence>
<organism evidence="10 11">
    <name type="scientific">Russula ochroleuca</name>
    <dbReference type="NCBI Taxonomy" id="152965"/>
    <lineage>
        <taxon>Eukaryota</taxon>
        <taxon>Fungi</taxon>
        <taxon>Dikarya</taxon>
        <taxon>Basidiomycota</taxon>
        <taxon>Agaricomycotina</taxon>
        <taxon>Agaricomycetes</taxon>
        <taxon>Russulales</taxon>
        <taxon>Russulaceae</taxon>
        <taxon>Russula</taxon>
    </lineage>
</organism>
<keyword evidence="4" id="KW-0963">Cytoplasm</keyword>
<keyword evidence="7" id="KW-0832">Ubl conjugation</keyword>